<evidence type="ECO:0000313" key="2">
    <source>
        <dbReference type="EMBL" id="CAE8597067.1"/>
    </source>
</evidence>
<accession>A0A813ED67</accession>
<name>A0A813ED67_POLGL</name>
<feature type="region of interest" description="Disordered" evidence="1">
    <location>
        <begin position="77"/>
        <end position="130"/>
    </location>
</feature>
<keyword evidence="3" id="KW-1185">Reference proteome</keyword>
<sequence>MVSGPEDCKRGKHLDKNRKDHDSKFRYYKQLQGTTLARYYKRVKSLPATWKILVSNWDRREVLLCMARAAPMTSCSTFPRGTSQFRAGSAPIESRERPKVPEPTVNSEVVLKTPSRPSLSNTVEQFGEER</sequence>
<evidence type="ECO:0000256" key="1">
    <source>
        <dbReference type="SAM" id="MobiDB-lite"/>
    </source>
</evidence>
<dbReference type="Gene3D" id="1.10.287.10">
    <property type="entry name" value="S15/NS1, RNA-binding"/>
    <property type="match status" value="1"/>
</dbReference>
<dbReference type="EMBL" id="CAJNNV010009146">
    <property type="protein sequence ID" value="CAE8597067.1"/>
    <property type="molecule type" value="Genomic_DNA"/>
</dbReference>
<organism evidence="2 3">
    <name type="scientific">Polarella glacialis</name>
    <name type="common">Dinoflagellate</name>
    <dbReference type="NCBI Taxonomy" id="89957"/>
    <lineage>
        <taxon>Eukaryota</taxon>
        <taxon>Sar</taxon>
        <taxon>Alveolata</taxon>
        <taxon>Dinophyceae</taxon>
        <taxon>Suessiales</taxon>
        <taxon>Suessiaceae</taxon>
        <taxon>Polarella</taxon>
    </lineage>
</organism>
<feature type="compositionally biased region" description="Polar residues" evidence="1">
    <location>
        <begin position="77"/>
        <end position="86"/>
    </location>
</feature>
<dbReference type="OrthoDB" id="1667958at2759"/>
<proteinExistence type="predicted"/>
<reference evidence="2" key="1">
    <citation type="submission" date="2021-02" db="EMBL/GenBank/DDBJ databases">
        <authorList>
            <person name="Dougan E. K."/>
            <person name="Rhodes N."/>
            <person name="Thang M."/>
            <person name="Chan C."/>
        </authorList>
    </citation>
    <scope>NUCLEOTIDE SEQUENCE</scope>
</reference>
<protein>
    <submittedName>
        <fullName evidence="2">Uncharacterized protein</fullName>
    </submittedName>
</protein>
<gene>
    <name evidence="2" type="ORF">PGLA1383_LOCUS15518</name>
</gene>
<evidence type="ECO:0000313" key="3">
    <source>
        <dbReference type="Proteomes" id="UP000654075"/>
    </source>
</evidence>
<dbReference type="Proteomes" id="UP000654075">
    <property type="component" value="Unassembled WGS sequence"/>
</dbReference>
<feature type="non-terminal residue" evidence="2">
    <location>
        <position position="1"/>
    </location>
</feature>
<feature type="compositionally biased region" description="Polar residues" evidence="1">
    <location>
        <begin position="115"/>
        <end position="124"/>
    </location>
</feature>
<comment type="caution">
    <text evidence="2">The sequence shown here is derived from an EMBL/GenBank/DDBJ whole genome shotgun (WGS) entry which is preliminary data.</text>
</comment>
<dbReference type="AlphaFoldDB" id="A0A813ED67"/>